<evidence type="ECO:0000313" key="3">
    <source>
        <dbReference type="EMBL" id="CAF1480321.1"/>
    </source>
</evidence>
<evidence type="ECO:0000313" key="4">
    <source>
        <dbReference type="EMBL" id="CAF1548356.1"/>
    </source>
</evidence>
<name>A0A815WG29_9BILA</name>
<evidence type="ECO:0000313" key="6">
    <source>
        <dbReference type="Proteomes" id="UP000663855"/>
    </source>
</evidence>
<dbReference type="EMBL" id="CAJNRG010018784">
    <property type="protein sequence ID" value="CAF2262489.1"/>
    <property type="molecule type" value="Genomic_DNA"/>
</dbReference>
<keyword evidence="2" id="KW-0472">Membrane</keyword>
<keyword evidence="2" id="KW-0812">Transmembrane</keyword>
<dbReference type="Proteomes" id="UP000663887">
    <property type="component" value="Unassembled WGS sequence"/>
</dbReference>
<feature type="region of interest" description="Disordered" evidence="1">
    <location>
        <begin position="54"/>
        <end position="84"/>
    </location>
</feature>
<protein>
    <submittedName>
        <fullName evidence="4">Uncharacterized protein</fullName>
    </submittedName>
</protein>
<keyword evidence="2" id="KW-1133">Transmembrane helix</keyword>
<accession>A0A815WG29</accession>
<dbReference type="Proteomes" id="UP000663834">
    <property type="component" value="Unassembled WGS sequence"/>
</dbReference>
<feature type="transmembrane region" description="Helical" evidence="2">
    <location>
        <begin position="103"/>
        <end position="120"/>
    </location>
</feature>
<sequence>MDNENSLSATIERLSSINDSATKRLSSFSKFFSWLRLLDFKNVRNRKQTYAANDSHNEAEPLIGSTNSKQPRDKNQQADDKNSQNEPERLIGYFELFRFSDRIDLLLMFAGICCTLLYSIAYNVRLVIFARIAASFVVDLFAKQCVVGQHNTLGISSDNIGCQLYVNTDVFDQRDK</sequence>
<dbReference type="EMBL" id="CAJNOW010006282">
    <property type="protein sequence ID" value="CAF1480321.1"/>
    <property type="molecule type" value="Genomic_DNA"/>
</dbReference>
<gene>
    <name evidence="4" type="ORF">CJN711_LOCUS30215</name>
    <name evidence="3" type="ORF">KQP761_LOCUS13535</name>
    <name evidence="5" type="ORF">XDN619_LOCUS36260</name>
</gene>
<evidence type="ECO:0000256" key="1">
    <source>
        <dbReference type="SAM" id="MobiDB-lite"/>
    </source>
</evidence>
<feature type="compositionally biased region" description="Basic and acidic residues" evidence="1">
    <location>
        <begin position="70"/>
        <end position="84"/>
    </location>
</feature>
<comment type="caution">
    <text evidence="4">The sequence shown here is derived from an EMBL/GenBank/DDBJ whole genome shotgun (WGS) entry which is preliminary data.</text>
</comment>
<dbReference type="EMBL" id="CAJNOV010014376">
    <property type="protein sequence ID" value="CAF1548356.1"/>
    <property type="molecule type" value="Genomic_DNA"/>
</dbReference>
<evidence type="ECO:0000313" key="5">
    <source>
        <dbReference type="EMBL" id="CAF2262489.1"/>
    </source>
</evidence>
<organism evidence="4 6">
    <name type="scientific">Rotaria magnacalcarata</name>
    <dbReference type="NCBI Taxonomy" id="392030"/>
    <lineage>
        <taxon>Eukaryota</taxon>
        <taxon>Metazoa</taxon>
        <taxon>Spiralia</taxon>
        <taxon>Gnathifera</taxon>
        <taxon>Rotifera</taxon>
        <taxon>Eurotatoria</taxon>
        <taxon>Bdelloidea</taxon>
        <taxon>Philodinida</taxon>
        <taxon>Philodinidae</taxon>
        <taxon>Rotaria</taxon>
    </lineage>
</organism>
<reference evidence="4" key="1">
    <citation type="submission" date="2021-02" db="EMBL/GenBank/DDBJ databases">
        <authorList>
            <person name="Nowell W R."/>
        </authorList>
    </citation>
    <scope>NUCLEOTIDE SEQUENCE</scope>
</reference>
<proteinExistence type="predicted"/>
<dbReference type="Proteomes" id="UP000663855">
    <property type="component" value="Unassembled WGS sequence"/>
</dbReference>
<dbReference type="AlphaFoldDB" id="A0A815WG29"/>
<evidence type="ECO:0000256" key="2">
    <source>
        <dbReference type="SAM" id="Phobius"/>
    </source>
</evidence>